<organism evidence="7">
    <name type="scientific">Clostridioides difficile</name>
    <name type="common">Peptoclostridium difficile</name>
    <dbReference type="NCBI Taxonomy" id="1496"/>
    <lineage>
        <taxon>Bacteria</taxon>
        <taxon>Bacillati</taxon>
        <taxon>Bacillota</taxon>
        <taxon>Clostridia</taxon>
        <taxon>Peptostreptococcales</taxon>
        <taxon>Peptostreptococcaceae</taxon>
        <taxon>Clostridioides</taxon>
    </lineage>
</organism>
<dbReference type="SUPFAM" id="SSF52540">
    <property type="entry name" value="P-loop containing nucleoside triphosphate hydrolases"/>
    <property type="match status" value="1"/>
</dbReference>
<dbReference type="Gene3D" id="3.40.50.510">
    <property type="entry name" value="Phosphotransferase system, mannose-type IIA component"/>
    <property type="match status" value="1"/>
</dbReference>
<evidence type="ECO:0000256" key="1">
    <source>
        <dbReference type="ARBA" id="ARBA00022679"/>
    </source>
</evidence>
<dbReference type="InterPro" id="IPR027417">
    <property type="entry name" value="P-loop_NTPase"/>
</dbReference>
<keyword evidence="1" id="KW-0808">Transferase</keyword>
<dbReference type="Pfam" id="PF00874">
    <property type="entry name" value="PRD"/>
    <property type="match status" value="1"/>
</dbReference>
<evidence type="ECO:0000256" key="3">
    <source>
        <dbReference type="ARBA" id="ARBA00022840"/>
    </source>
</evidence>
<evidence type="ECO:0000259" key="5">
    <source>
        <dbReference type="PROSITE" id="PS51096"/>
    </source>
</evidence>
<dbReference type="GO" id="GO:0016740">
    <property type="term" value="F:transferase activity"/>
    <property type="evidence" value="ECO:0007669"/>
    <property type="project" value="UniProtKB-KW"/>
</dbReference>
<dbReference type="Pfam" id="PF00158">
    <property type="entry name" value="Sigma54_activat"/>
    <property type="match status" value="1"/>
</dbReference>
<dbReference type="InterPro" id="IPR004701">
    <property type="entry name" value="PTS_EIIA_man-typ"/>
</dbReference>
<dbReference type="PROSITE" id="PS51372">
    <property type="entry name" value="PRD_2"/>
    <property type="match status" value="2"/>
</dbReference>
<dbReference type="Pfam" id="PF03610">
    <property type="entry name" value="EIIA-man"/>
    <property type="match status" value="1"/>
</dbReference>
<evidence type="ECO:0000259" key="4">
    <source>
        <dbReference type="PROSITE" id="PS50045"/>
    </source>
</evidence>
<sequence>MRDEILSFVNECVLFNNFDELKKESGIITEDIVKKFNLSRTQSSRLLNDLVKSDNLIKINSRPVIFLPKNKINDVVGPTKKSIYENLDELKNECKLLKQETVFNSIIGYDNSLKEVIEQIKTAVLYPNGGLTIMLTGESGVGKTFLAKIIYKYSVSSNVLEKNSPYNVLNCAQYYNNLELLSSLLFGHVKGAYTGANESRAGLIEQSDGGVLFLDEVHRLNSEGQEKLFTFMDTGTFSRIGENGVIRKARVRLIFATTESLSEFLQTFLRRIPINIYVPNIEERGTIEKRKIVEHFIYEESKVLGLPIEITQITLNAILKIKFKGNIGECKNVIKYACGRAYAKNQRRNGNIFVTLQDLPRNLYIENVDVFQFQSGKSKSIIFSPKQFSIEMSNGRNKRNIIYQSFIKCLDYFDRLEKNEITKEKFSKKSSNLMIRLMDNLVFSNNDENNNVLMELIISIMQDIFRNLEVNNNIKYDGNNVLAFSSYLYLKDESYQLSDEYKALENKLLIYLKKESYKEYSIISKISTLITNRLDMYLNNVDTIIMIIFIKSTIIRMKFNQVNATIIAHGYATASSMANVCNRMLGKNIFTAIDMPIDATIADVSKQMSRYLEGDRIKNGLIVLFDMGSLNLIYEDLKNKINSPMLFIDQISTISALEVGNLLMQGKNIEEIAEIMDEETKPNIQLYYPQKNKEYAIISSCFTGIGTAIKIQHLLSESLIGIVDVKIIPYDYDSLVSMGDKEPVFEMYDVMAIVGTANPNVNGVDFILLEDIISGKGEDDVFRIFSRVVENEKIKNINDSIVKNFSLIRVIDSLTILDSKKIIERIEEGINAIENIQKKKLSNDKKISLYVHLSCMIERLVRQTEIEEYTDMDLLIKNHHSEVKLIKNAFSVLEKSYSVQIPISEIGYIYNIIYGLPQ</sequence>
<name>A0A069A378_CLODI</name>
<dbReference type="SUPFAM" id="SSF63520">
    <property type="entry name" value="PTS-regulatory domain, PRD"/>
    <property type="match status" value="1"/>
</dbReference>
<dbReference type="PROSITE" id="PS50045">
    <property type="entry name" value="SIGMA54_INTERACT_4"/>
    <property type="match status" value="1"/>
</dbReference>
<keyword evidence="3" id="KW-0067">ATP-binding</keyword>
<evidence type="ECO:0000313" key="7">
    <source>
        <dbReference type="EMBL" id="CDS85127.1"/>
    </source>
</evidence>
<proteinExistence type="predicted"/>
<dbReference type="GO" id="GO:0016020">
    <property type="term" value="C:membrane"/>
    <property type="evidence" value="ECO:0007669"/>
    <property type="project" value="InterPro"/>
</dbReference>
<dbReference type="Gene3D" id="3.40.50.300">
    <property type="entry name" value="P-loop containing nucleotide triphosphate hydrolases"/>
    <property type="match status" value="1"/>
</dbReference>
<gene>
    <name evidence="8" type="ORF">BN1096_740110</name>
    <name evidence="7" type="ORF">BN1097_360079</name>
</gene>
<protein>
    <submittedName>
        <fullName evidence="7">Sigma-54 interaction domain protein</fullName>
    </submittedName>
    <submittedName>
        <fullName evidence="8">Transcription antiterminator, PTS operon regulator</fullName>
    </submittedName>
</protein>
<dbReference type="InterPro" id="IPR036634">
    <property type="entry name" value="PRD_sf"/>
</dbReference>
<dbReference type="InterPro" id="IPR036662">
    <property type="entry name" value="PTS_EIIA_man-typ_sf"/>
</dbReference>
<dbReference type="InterPro" id="IPR011608">
    <property type="entry name" value="PRD"/>
</dbReference>
<dbReference type="Gene3D" id="1.10.1790.10">
    <property type="entry name" value="PRD domain"/>
    <property type="match status" value="1"/>
</dbReference>
<keyword evidence="2" id="KW-0547">Nucleotide-binding</keyword>
<dbReference type="SUPFAM" id="SSF53062">
    <property type="entry name" value="PTS system fructose IIA component-like"/>
    <property type="match status" value="1"/>
</dbReference>
<dbReference type="GO" id="GO:0005524">
    <property type="term" value="F:ATP binding"/>
    <property type="evidence" value="ECO:0007669"/>
    <property type="project" value="UniProtKB-KW"/>
</dbReference>
<dbReference type="GO" id="GO:0006355">
    <property type="term" value="P:regulation of DNA-templated transcription"/>
    <property type="evidence" value="ECO:0007669"/>
    <property type="project" value="InterPro"/>
</dbReference>
<evidence type="ECO:0000313" key="8">
    <source>
        <dbReference type="EMBL" id="CDS89450.1"/>
    </source>
</evidence>
<dbReference type="AlphaFoldDB" id="A0A069A378"/>
<accession>A0A069A378</accession>
<dbReference type="GO" id="GO:0009401">
    <property type="term" value="P:phosphoenolpyruvate-dependent sugar phosphotransferase system"/>
    <property type="evidence" value="ECO:0007669"/>
    <property type="project" value="InterPro"/>
</dbReference>
<dbReference type="EMBL" id="LK932372">
    <property type="protein sequence ID" value="CDS85127.1"/>
    <property type="molecule type" value="Genomic_DNA"/>
</dbReference>
<dbReference type="InterPro" id="IPR002078">
    <property type="entry name" value="Sigma_54_int"/>
</dbReference>
<feature type="domain" description="Sigma-54 factor interaction" evidence="4">
    <location>
        <begin position="106"/>
        <end position="339"/>
    </location>
</feature>
<dbReference type="SMART" id="SM00382">
    <property type="entry name" value="AAA"/>
    <property type="match status" value="1"/>
</dbReference>
<feature type="domain" description="PRD" evidence="6">
    <location>
        <begin position="817"/>
        <end position="918"/>
    </location>
</feature>
<dbReference type="EMBL" id="LK932529">
    <property type="protein sequence ID" value="CDS89450.1"/>
    <property type="molecule type" value="Genomic_DNA"/>
</dbReference>
<dbReference type="PANTHER" id="PTHR32071">
    <property type="entry name" value="TRANSCRIPTIONAL REGULATORY PROTEIN"/>
    <property type="match status" value="1"/>
</dbReference>
<feature type="domain" description="PTS EIIA type-4" evidence="5">
    <location>
        <begin position="561"/>
        <end position="684"/>
    </location>
</feature>
<dbReference type="CDD" id="cd00009">
    <property type="entry name" value="AAA"/>
    <property type="match status" value="1"/>
</dbReference>
<dbReference type="InterPro" id="IPR003593">
    <property type="entry name" value="AAA+_ATPase"/>
</dbReference>
<dbReference type="PANTHER" id="PTHR32071:SF38">
    <property type="entry name" value="PSP OPERON TRANSCRIPTIONAL ACTIVATOR"/>
    <property type="match status" value="1"/>
</dbReference>
<feature type="domain" description="PRD" evidence="6">
    <location>
        <begin position="448"/>
        <end position="560"/>
    </location>
</feature>
<reference evidence="7" key="1">
    <citation type="submission" date="2014-07" db="EMBL/GenBank/DDBJ databases">
        <authorList>
            <person name="Monot Marc"/>
        </authorList>
    </citation>
    <scope>NUCLEOTIDE SEQUENCE</scope>
    <source>
        <strain evidence="7">7032994</strain>
    </source>
</reference>
<dbReference type="PROSITE" id="PS00675">
    <property type="entry name" value="SIGMA54_INTERACT_1"/>
    <property type="match status" value="1"/>
</dbReference>
<dbReference type="InterPro" id="IPR025662">
    <property type="entry name" value="Sigma_54_int_dom_ATP-bd_1"/>
</dbReference>
<dbReference type="PROSITE" id="PS51096">
    <property type="entry name" value="PTS_EIIA_TYPE_4"/>
    <property type="match status" value="1"/>
</dbReference>
<dbReference type="RefSeq" id="WP_021367267.1">
    <property type="nucleotide sequence ID" value="NZ_BBYB01000076.1"/>
</dbReference>
<evidence type="ECO:0000256" key="2">
    <source>
        <dbReference type="ARBA" id="ARBA00022741"/>
    </source>
</evidence>
<evidence type="ECO:0000259" key="6">
    <source>
        <dbReference type="PROSITE" id="PS51372"/>
    </source>
</evidence>